<sequence length="317" mass="35421">MSTQSERDTPTVPAYTEAPTVDSQNFQSEAHDSKSRFKGACSTIENIDHIPAEAEAPPSRPESPESSENFDPEIGGEGNGGTYHQGANADSVAEYLYKIWDDSVRPREFLGTDSEDGIEAILTDLQGHSLHEFISGDDPLRPIIDFDLPKEKFDKIEPKLTGKEIQNLLCRAFSKTCREIYPEWDPHTLTIASSSNKKKMSYHISTFGLRLKNIAKVASFTKLVRDKLPVGLQADRIVDNIAKKSSFSLRMLGTPKVIEIKCEKTGKITYKHERVKKAFFPKDSPVFDFMLRPPNDESPEVDSPLLVVPEPPSILAR</sequence>
<dbReference type="Proteomes" id="UP000266861">
    <property type="component" value="Unassembled WGS sequence"/>
</dbReference>
<evidence type="ECO:0000313" key="2">
    <source>
        <dbReference type="EMBL" id="RHZ85262.1"/>
    </source>
</evidence>
<proteinExistence type="predicted"/>
<keyword evidence="3" id="KW-1185">Reference proteome</keyword>
<evidence type="ECO:0000256" key="1">
    <source>
        <dbReference type="SAM" id="MobiDB-lite"/>
    </source>
</evidence>
<dbReference type="OrthoDB" id="2347063at2759"/>
<dbReference type="EMBL" id="PQFF01000065">
    <property type="protein sequence ID" value="RHZ85262.1"/>
    <property type="molecule type" value="Genomic_DNA"/>
</dbReference>
<dbReference type="AlphaFoldDB" id="A0A397JDQ2"/>
<gene>
    <name evidence="2" type="ORF">Glove_68g30</name>
</gene>
<feature type="region of interest" description="Disordered" evidence="1">
    <location>
        <begin position="296"/>
        <end position="317"/>
    </location>
</feature>
<comment type="caution">
    <text evidence="2">The sequence shown here is derived from an EMBL/GenBank/DDBJ whole genome shotgun (WGS) entry which is preliminary data.</text>
</comment>
<organism evidence="2 3">
    <name type="scientific">Diversispora epigaea</name>
    <dbReference type="NCBI Taxonomy" id="1348612"/>
    <lineage>
        <taxon>Eukaryota</taxon>
        <taxon>Fungi</taxon>
        <taxon>Fungi incertae sedis</taxon>
        <taxon>Mucoromycota</taxon>
        <taxon>Glomeromycotina</taxon>
        <taxon>Glomeromycetes</taxon>
        <taxon>Diversisporales</taxon>
        <taxon>Diversisporaceae</taxon>
        <taxon>Diversispora</taxon>
    </lineage>
</organism>
<reference evidence="2 3" key="1">
    <citation type="submission" date="2018-08" db="EMBL/GenBank/DDBJ databases">
        <title>Genome and evolution of the arbuscular mycorrhizal fungus Diversispora epigaea (formerly Glomus versiforme) and its bacterial endosymbionts.</title>
        <authorList>
            <person name="Sun X."/>
            <person name="Fei Z."/>
            <person name="Harrison M."/>
        </authorList>
    </citation>
    <scope>NUCLEOTIDE SEQUENCE [LARGE SCALE GENOMIC DNA]</scope>
    <source>
        <strain evidence="2 3">IT104</strain>
    </source>
</reference>
<protein>
    <submittedName>
        <fullName evidence="2">Uncharacterized protein</fullName>
    </submittedName>
</protein>
<name>A0A397JDQ2_9GLOM</name>
<evidence type="ECO:0000313" key="3">
    <source>
        <dbReference type="Proteomes" id="UP000266861"/>
    </source>
</evidence>
<feature type="region of interest" description="Disordered" evidence="1">
    <location>
        <begin position="1"/>
        <end position="86"/>
    </location>
</feature>
<accession>A0A397JDQ2</accession>